<dbReference type="AlphaFoldDB" id="A0A8S0VK17"/>
<evidence type="ECO:0000313" key="2">
    <source>
        <dbReference type="EMBL" id="CAA3032668.1"/>
    </source>
</evidence>
<evidence type="ECO:0000313" key="3">
    <source>
        <dbReference type="Proteomes" id="UP000594638"/>
    </source>
</evidence>
<proteinExistence type="predicted"/>
<protein>
    <submittedName>
        <fullName evidence="2">Uncharacterized protein</fullName>
    </submittedName>
</protein>
<accession>A0A8S0VK17</accession>
<dbReference type="Proteomes" id="UP000594638">
    <property type="component" value="Unassembled WGS sequence"/>
</dbReference>
<feature type="compositionally biased region" description="Low complexity" evidence="1">
    <location>
        <begin position="120"/>
        <end position="130"/>
    </location>
</feature>
<keyword evidence="3" id="KW-1185">Reference proteome</keyword>
<feature type="compositionally biased region" description="Basic and acidic residues" evidence="1">
    <location>
        <begin position="93"/>
        <end position="105"/>
    </location>
</feature>
<gene>
    <name evidence="2" type="ORF">OLEA9_A073733</name>
</gene>
<dbReference type="OrthoDB" id="2019803at2759"/>
<organism evidence="2 3">
    <name type="scientific">Olea europaea subsp. europaea</name>
    <dbReference type="NCBI Taxonomy" id="158383"/>
    <lineage>
        <taxon>Eukaryota</taxon>
        <taxon>Viridiplantae</taxon>
        <taxon>Streptophyta</taxon>
        <taxon>Embryophyta</taxon>
        <taxon>Tracheophyta</taxon>
        <taxon>Spermatophyta</taxon>
        <taxon>Magnoliopsida</taxon>
        <taxon>eudicotyledons</taxon>
        <taxon>Gunneridae</taxon>
        <taxon>Pentapetalae</taxon>
        <taxon>asterids</taxon>
        <taxon>lamiids</taxon>
        <taxon>Lamiales</taxon>
        <taxon>Oleaceae</taxon>
        <taxon>Oleeae</taxon>
        <taxon>Olea</taxon>
    </lineage>
</organism>
<dbReference type="EMBL" id="CACTIH010009642">
    <property type="protein sequence ID" value="CAA3032668.1"/>
    <property type="molecule type" value="Genomic_DNA"/>
</dbReference>
<evidence type="ECO:0000256" key="1">
    <source>
        <dbReference type="SAM" id="MobiDB-lite"/>
    </source>
</evidence>
<comment type="caution">
    <text evidence="2">The sequence shown here is derived from an EMBL/GenBank/DDBJ whole genome shotgun (WGS) entry which is preliminary data.</text>
</comment>
<dbReference type="Gramene" id="OE9A073733T1">
    <property type="protein sequence ID" value="OE9A073733C1"/>
    <property type="gene ID" value="OE9A073733"/>
</dbReference>
<sequence length="206" mass="22559">MVKLYLNKAIVGDEVKAGQPPKVQHNLGKLIHISHVKAALVEVKDVKGAKIFPLNKKIDIKNYVIGALSAEDRPQLMFNLVFEGEFELSHDWKSGSAECPKKRPSESATETSVPVKKAKSAAADETAPAAPIRSPAQEAATAVVALFHQVDKDGIYQMIRSLQQTLPPFGPGSILFWRLTLGQRYVSRAYGEVARRLDICADVLNS</sequence>
<name>A0A8S0VK17_OLEEU</name>
<reference evidence="2 3" key="1">
    <citation type="submission" date="2019-12" db="EMBL/GenBank/DDBJ databases">
        <authorList>
            <person name="Alioto T."/>
            <person name="Alioto T."/>
            <person name="Gomez Garrido J."/>
        </authorList>
    </citation>
    <scope>NUCLEOTIDE SEQUENCE [LARGE SCALE GENOMIC DNA]</scope>
</reference>
<feature type="region of interest" description="Disordered" evidence="1">
    <location>
        <begin position="93"/>
        <end position="132"/>
    </location>
</feature>